<name>A0AAJ0DB25_9PEZI</name>
<feature type="domain" description="SigF-like NTF2-like" evidence="2">
    <location>
        <begin position="90"/>
        <end position="201"/>
    </location>
</feature>
<reference evidence="3" key="1">
    <citation type="submission" date="2023-04" db="EMBL/GenBank/DDBJ databases">
        <title>Black Yeasts Isolated from many extreme environments.</title>
        <authorList>
            <person name="Coleine C."/>
            <person name="Stajich J.E."/>
            <person name="Selbmann L."/>
        </authorList>
    </citation>
    <scope>NUCLEOTIDE SEQUENCE</scope>
    <source>
        <strain evidence="3">CCFEE 5312</strain>
    </source>
</reference>
<dbReference type="Pfam" id="PF24840">
    <property type="entry name" value="NTF2_SigF"/>
    <property type="match status" value="2"/>
</dbReference>
<evidence type="ECO:0000313" key="4">
    <source>
        <dbReference type="Proteomes" id="UP001271007"/>
    </source>
</evidence>
<comment type="caution">
    <text evidence="3">The sequence shown here is derived from an EMBL/GenBank/DDBJ whole genome shotgun (WGS) entry which is preliminary data.</text>
</comment>
<dbReference type="PANTHER" id="PTHR35393:SF1">
    <property type="entry name" value="SNOAL-LIKE DOMAIN-CONTAINING PROTEIN"/>
    <property type="match status" value="1"/>
</dbReference>
<feature type="region of interest" description="Disordered" evidence="1">
    <location>
        <begin position="238"/>
        <end position="281"/>
    </location>
</feature>
<evidence type="ECO:0000259" key="2">
    <source>
        <dbReference type="Pfam" id="PF24840"/>
    </source>
</evidence>
<feature type="domain" description="SigF-like NTF2-like" evidence="2">
    <location>
        <begin position="1"/>
        <end position="72"/>
    </location>
</feature>
<feature type="compositionally biased region" description="Basic and acidic residues" evidence="1">
    <location>
        <begin position="238"/>
        <end position="247"/>
    </location>
</feature>
<dbReference type="Proteomes" id="UP001271007">
    <property type="component" value="Unassembled WGS sequence"/>
</dbReference>
<dbReference type="AlphaFoldDB" id="A0AAJ0DB25"/>
<dbReference type="EMBL" id="JAWDJX010000085">
    <property type="protein sequence ID" value="KAK3046628.1"/>
    <property type="molecule type" value="Genomic_DNA"/>
</dbReference>
<organism evidence="3 4">
    <name type="scientific">Extremus antarcticus</name>
    <dbReference type="NCBI Taxonomy" id="702011"/>
    <lineage>
        <taxon>Eukaryota</taxon>
        <taxon>Fungi</taxon>
        <taxon>Dikarya</taxon>
        <taxon>Ascomycota</taxon>
        <taxon>Pezizomycotina</taxon>
        <taxon>Dothideomycetes</taxon>
        <taxon>Dothideomycetidae</taxon>
        <taxon>Mycosphaerellales</taxon>
        <taxon>Extremaceae</taxon>
        <taxon>Extremus</taxon>
    </lineage>
</organism>
<evidence type="ECO:0000256" key="1">
    <source>
        <dbReference type="SAM" id="MobiDB-lite"/>
    </source>
</evidence>
<feature type="compositionally biased region" description="Basic and acidic residues" evidence="1">
    <location>
        <begin position="257"/>
        <end position="269"/>
    </location>
</feature>
<keyword evidence="4" id="KW-1185">Reference proteome</keyword>
<sequence>MDDPIADIPEVIYSLTTATPYTQQRTLERYFTPTASFTHPFCAVTGNRQAILRIFQWYKILSPHISIQINSIGTYILPAAQKADSSADETTTAYDETHLLLYVNLSQTFAIWFIPFRSPVTLTTVLQLERGANLNLPAPPPGGTRPPSSTPKFYITSQNDLYQVDQFVRFFAPWGVGTTLVAFWHWIATLFCIIGATVLQPVQWVFAEVSRPAAGGINGQVEAGRRVVGEMMGRERKPDGVVERYGSRDGTSNGEHGGVEHRGGKRISEYLDDLEETGKHR</sequence>
<dbReference type="PANTHER" id="PTHR35393">
    <property type="entry name" value="CHROMOSOME 1, WHOLE GENOME SHOTGUN SEQUENCE"/>
    <property type="match status" value="1"/>
</dbReference>
<dbReference type="InterPro" id="IPR057514">
    <property type="entry name" value="NTF2_SigF"/>
</dbReference>
<protein>
    <recommendedName>
        <fullName evidence="2">SigF-like NTF2-like domain-containing protein</fullName>
    </recommendedName>
</protein>
<proteinExistence type="predicted"/>
<accession>A0AAJ0DB25</accession>
<evidence type="ECO:0000313" key="3">
    <source>
        <dbReference type="EMBL" id="KAK3046628.1"/>
    </source>
</evidence>
<gene>
    <name evidence="3" type="ORF">LTR09_011910</name>
</gene>